<dbReference type="Proteomes" id="UP000887565">
    <property type="component" value="Unplaced"/>
</dbReference>
<name>A0A915I6M6_ROMCU</name>
<evidence type="ECO:0000313" key="3">
    <source>
        <dbReference type="WBParaSite" id="nRc.2.0.1.t09793-RA"/>
    </source>
</evidence>
<organism evidence="2 3">
    <name type="scientific">Romanomermis culicivorax</name>
    <name type="common">Nematode worm</name>
    <dbReference type="NCBI Taxonomy" id="13658"/>
    <lineage>
        <taxon>Eukaryota</taxon>
        <taxon>Metazoa</taxon>
        <taxon>Ecdysozoa</taxon>
        <taxon>Nematoda</taxon>
        <taxon>Enoplea</taxon>
        <taxon>Dorylaimia</taxon>
        <taxon>Mermithida</taxon>
        <taxon>Mermithoidea</taxon>
        <taxon>Mermithidae</taxon>
        <taxon>Romanomermis</taxon>
    </lineage>
</organism>
<evidence type="ECO:0000256" key="1">
    <source>
        <dbReference type="SAM" id="MobiDB-lite"/>
    </source>
</evidence>
<reference evidence="3" key="1">
    <citation type="submission" date="2022-11" db="UniProtKB">
        <authorList>
            <consortium name="WormBaseParasite"/>
        </authorList>
    </citation>
    <scope>IDENTIFICATION</scope>
</reference>
<keyword evidence="2" id="KW-1185">Reference proteome</keyword>
<evidence type="ECO:0000313" key="2">
    <source>
        <dbReference type="Proteomes" id="UP000887565"/>
    </source>
</evidence>
<feature type="region of interest" description="Disordered" evidence="1">
    <location>
        <begin position="99"/>
        <end position="121"/>
    </location>
</feature>
<dbReference type="AlphaFoldDB" id="A0A915I6M6"/>
<proteinExistence type="predicted"/>
<accession>A0A915I6M6</accession>
<sequence length="138" mass="15224">MSGAETMGAEMAGTELAGAEVADAVGTAVSDKYVLKVDFSQGKWKKCNNILKITKKLVNNDEKSQVVTATASTTICCKLRAPLPLLGWLSWLERDGSRKVQGFNSRPSLTFTEDPSNQKRLPQHQDNLRFYYPGTVKE</sequence>
<feature type="compositionally biased region" description="Polar residues" evidence="1">
    <location>
        <begin position="102"/>
        <end position="120"/>
    </location>
</feature>
<dbReference type="WBParaSite" id="nRc.2.0.1.t09793-RA">
    <property type="protein sequence ID" value="nRc.2.0.1.t09793-RA"/>
    <property type="gene ID" value="nRc.2.0.1.g09793"/>
</dbReference>
<protein>
    <submittedName>
        <fullName evidence="3">Uncharacterized protein</fullName>
    </submittedName>
</protein>